<evidence type="ECO:0000313" key="2">
    <source>
        <dbReference type="Proteomes" id="UP000651475"/>
    </source>
</evidence>
<dbReference type="InterPro" id="IPR026906">
    <property type="entry name" value="LRR_5"/>
</dbReference>
<dbReference type="InterPro" id="IPR032675">
    <property type="entry name" value="LRR_dom_sf"/>
</dbReference>
<proteinExistence type="predicted"/>
<dbReference type="Gene3D" id="3.80.10.10">
    <property type="entry name" value="Ribonuclease Inhibitor"/>
    <property type="match status" value="2"/>
</dbReference>
<dbReference type="EMBL" id="JACOOJ010000013">
    <property type="protein sequence ID" value="MBC5632936.1"/>
    <property type="molecule type" value="Genomic_DNA"/>
</dbReference>
<name>A0ABR7DNC9_9BACT</name>
<dbReference type="RefSeq" id="WP_186929692.1">
    <property type="nucleotide sequence ID" value="NZ_JACOOJ010000013.1"/>
</dbReference>
<dbReference type="PANTHER" id="PTHR45661:SF3">
    <property type="entry name" value="IG-LIKE DOMAIN-CONTAINING PROTEIN"/>
    <property type="match status" value="1"/>
</dbReference>
<comment type="caution">
    <text evidence="1">The sequence shown here is derived from an EMBL/GenBank/DDBJ whole genome shotgun (WGS) entry which is preliminary data.</text>
</comment>
<dbReference type="SUPFAM" id="SSF52058">
    <property type="entry name" value="L domain-like"/>
    <property type="match status" value="2"/>
</dbReference>
<organism evidence="1 2">
    <name type="scientific">Parabacteroides hominis</name>
    <dbReference type="NCBI Taxonomy" id="2763057"/>
    <lineage>
        <taxon>Bacteria</taxon>
        <taxon>Pseudomonadati</taxon>
        <taxon>Bacteroidota</taxon>
        <taxon>Bacteroidia</taxon>
        <taxon>Bacteroidales</taxon>
        <taxon>Tannerellaceae</taxon>
        <taxon>Parabacteroides</taxon>
    </lineage>
</organism>
<dbReference type="Proteomes" id="UP000651475">
    <property type="component" value="Unassembled WGS sequence"/>
</dbReference>
<dbReference type="PANTHER" id="PTHR45661">
    <property type="entry name" value="SURFACE ANTIGEN"/>
    <property type="match status" value="1"/>
</dbReference>
<protein>
    <submittedName>
        <fullName evidence="1">Leucine-rich repeat domain-containing protein</fullName>
    </submittedName>
</protein>
<gene>
    <name evidence="1" type="ORF">H8S65_09165</name>
</gene>
<sequence length="437" mass="48496">MERSTVTNLLICLFMVFLLWMPKGLLRAEDSGYVLADGKLTILTTEGFGKWKDVNPKTKLSVTKIKIAEGIRNIPTYSFRELVCLQSVELPVSLETIGGAAFFRCQRLSRVRFPANSNLKVIGAHAFRETGLESVSIPVSVKEIRNSAFRECGRLSSVIFPEKGALEIIGEWGFSQTPLGSVSIPASVRDIKKAAFLECRHLSSLKFSQGIGLKKINAGVFSLTALDSVEIPESVRVIEERAFSYCRRLQSVTFSGFELEEIGSFAFAEAALRSVFIPASVQKIGSLAFLDCKRLRSLSFAEDANLGSMGKAAFYGTGVRFVQIPSSLAVIDAGVFSHSRVRFVYIPESVVAIEKSAFSYTRLETVLIPKSVKLIGDKAFYNCSRLKKVEFASFNAPEKFGKDVFDMCLSLTAIYIPKEGKGYRSSNWEKYERFIKE</sequence>
<dbReference type="Pfam" id="PF13306">
    <property type="entry name" value="LRR_5"/>
    <property type="match status" value="2"/>
</dbReference>
<keyword evidence="2" id="KW-1185">Reference proteome</keyword>
<evidence type="ECO:0000313" key="1">
    <source>
        <dbReference type="EMBL" id="MBC5632936.1"/>
    </source>
</evidence>
<accession>A0ABR7DNC9</accession>
<dbReference type="InterPro" id="IPR053139">
    <property type="entry name" value="Surface_bspA-like"/>
</dbReference>
<reference evidence="1 2" key="1">
    <citation type="submission" date="2020-08" db="EMBL/GenBank/DDBJ databases">
        <title>Genome public.</title>
        <authorList>
            <person name="Liu C."/>
            <person name="Sun Q."/>
        </authorList>
    </citation>
    <scope>NUCLEOTIDE SEQUENCE [LARGE SCALE GENOMIC DNA]</scope>
    <source>
        <strain evidence="1 2">NSJ-79</strain>
    </source>
</reference>